<feature type="signal peptide" evidence="1">
    <location>
        <begin position="1"/>
        <end position="20"/>
    </location>
</feature>
<dbReference type="EMBL" id="LS483466">
    <property type="protein sequence ID" value="SQI26958.1"/>
    <property type="molecule type" value="Genomic_DNA"/>
</dbReference>
<proteinExistence type="predicted"/>
<feature type="chain" id="PRO_5016073722" description="DUF943 family protein" evidence="1">
    <location>
        <begin position="21"/>
        <end position="193"/>
    </location>
</feature>
<dbReference type="Proteomes" id="UP000248731">
    <property type="component" value="Chromosome 1"/>
</dbReference>
<evidence type="ECO:0000313" key="3">
    <source>
        <dbReference type="Proteomes" id="UP000248731"/>
    </source>
</evidence>
<reference evidence="2 3" key="1">
    <citation type="submission" date="2018-06" db="EMBL/GenBank/DDBJ databases">
        <authorList>
            <consortium name="Pathogen Informatics"/>
            <person name="Doyle S."/>
        </authorList>
    </citation>
    <scope>NUCLEOTIDE SEQUENCE [LARGE SCALE GENOMIC DNA]</scope>
    <source>
        <strain evidence="2 3">NCTC7307</strain>
    </source>
</reference>
<dbReference type="AlphaFoldDB" id="A0A2X4TWA0"/>
<evidence type="ECO:0000313" key="2">
    <source>
        <dbReference type="EMBL" id="SQI26958.1"/>
    </source>
</evidence>
<keyword evidence="1" id="KW-0732">Signal</keyword>
<sequence length="193" mass="21854">MKVVKFISTLIIAVCFSTIANEGNIPEFKDYNISLSDGPFATKINLTNEQLRKSEEWKRIMQRQLNEKINFAGHYRLYISEKGQLPEDCGVNGWVCGWIVDKETGIVVSELPLFNGNTKYYSIIDNGTPSPDSFFAEFYPNCNLIWISGENIPEEKIGNISLGDKRCSNSAYLFKDNSFYNIFNGECEIDNGG</sequence>
<accession>A0A2X4TWA0</accession>
<keyword evidence="3" id="KW-1185">Reference proteome</keyword>
<name>A0A2X4TWA0_SALER</name>
<gene>
    <name evidence="2" type="ORF">NCTC7307_04329</name>
</gene>
<protein>
    <recommendedName>
        <fullName evidence="4">DUF943 family protein</fullName>
    </recommendedName>
</protein>
<organism evidence="2 3">
    <name type="scientific">Salmonella enterica subsp. arizonae</name>
    <dbReference type="NCBI Taxonomy" id="59203"/>
    <lineage>
        <taxon>Bacteria</taxon>
        <taxon>Pseudomonadati</taxon>
        <taxon>Pseudomonadota</taxon>
        <taxon>Gammaproteobacteria</taxon>
        <taxon>Enterobacterales</taxon>
        <taxon>Enterobacteriaceae</taxon>
        <taxon>Salmonella</taxon>
    </lineage>
</organism>
<evidence type="ECO:0008006" key="4">
    <source>
        <dbReference type="Google" id="ProtNLM"/>
    </source>
</evidence>
<evidence type="ECO:0000256" key="1">
    <source>
        <dbReference type="SAM" id="SignalP"/>
    </source>
</evidence>